<keyword evidence="8" id="KW-0547">Nucleotide-binding</keyword>
<evidence type="ECO:0000313" key="21">
    <source>
        <dbReference type="Proteomes" id="UP001050975"/>
    </source>
</evidence>
<keyword evidence="15" id="KW-0175">Coiled coil</keyword>
<organism evidence="20 21">
    <name type="scientific">Microseira wollei NIES-4236</name>
    <dbReference type="NCBI Taxonomy" id="2530354"/>
    <lineage>
        <taxon>Bacteria</taxon>
        <taxon>Bacillati</taxon>
        <taxon>Cyanobacteriota</taxon>
        <taxon>Cyanophyceae</taxon>
        <taxon>Oscillatoriophycideae</taxon>
        <taxon>Aerosakkonematales</taxon>
        <taxon>Aerosakkonemataceae</taxon>
        <taxon>Microseira</taxon>
    </lineage>
</organism>
<dbReference type="SMART" id="SM00387">
    <property type="entry name" value="HATPase_c"/>
    <property type="match status" value="1"/>
</dbReference>
<dbReference type="InterPro" id="IPR005467">
    <property type="entry name" value="His_kinase_dom"/>
</dbReference>
<dbReference type="SMART" id="SM00388">
    <property type="entry name" value="HisKA"/>
    <property type="match status" value="1"/>
</dbReference>
<dbReference type="PROSITE" id="PS50109">
    <property type="entry name" value="HIS_KIN"/>
    <property type="match status" value="1"/>
</dbReference>
<dbReference type="SUPFAM" id="SSF103190">
    <property type="entry name" value="Sensory domain-like"/>
    <property type="match status" value="1"/>
</dbReference>
<keyword evidence="4" id="KW-1003">Cell membrane</keyword>
<evidence type="ECO:0000256" key="7">
    <source>
        <dbReference type="ARBA" id="ARBA00022692"/>
    </source>
</evidence>
<evidence type="ECO:0000256" key="3">
    <source>
        <dbReference type="ARBA" id="ARBA00012438"/>
    </source>
</evidence>
<comment type="catalytic activity">
    <reaction evidence="1">
        <text>ATP + protein L-histidine = ADP + protein N-phospho-L-histidine.</text>
        <dbReference type="EC" id="2.7.13.3"/>
    </reaction>
</comment>
<dbReference type="Gene3D" id="3.40.50.2300">
    <property type="match status" value="1"/>
</dbReference>
<evidence type="ECO:0000256" key="10">
    <source>
        <dbReference type="ARBA" id="ARBA00022840"/>
    </source>
</evidence>
<feature type="domain" description="Response regulatory" evidence="18">
    <location>
        <begin position="769"/>
        <end position="885"/>
    </location>
</feature>
<evidence type="ECO:0000256" key="16">
    <source>
        <dbReference type="SAM" id="Phobius"/>
    </source>
</evidence>
<keyword evidence="6" id="KW-0808">Transferase</keyword>
<name>A0AAV3XII8_9CYAN</name>
<evidence type="ECO:0000256" key="13">
    <source>
        <dbReference type="ARBA" id="ARBA00023136"/>
    </source>
</evidence>
<dbReference type="InterPro" id="IPR036890">
    <property type="entry name" value="HATPase_C_sf"/>
</dbReference>
<evidence type="ECO:0000256" key="4">
    <source>
        <dbReference type="ARBA" id="ARBA00022475"/>
    </source>
</evidence>
<dbReference type="SUPFAM" id="SSF158472">
    <property type="entry name" value="HAMP domain-like"/>
    <property type="match status" value="1"/>
</dbReference>
<evidence type="ECO:0000259" key="18">
    <source>
        <dbReference type="PROSITE" id="PS50110"/>
    </source>
</evidence>
<proteinExistence type="predicted"/>
<dbReference type="GO" id="GO:0000155">
    <property type="term" value="F:phosphorelay sensor kinase activity"/>
    <property type="evidence" value="ECO:0007669"/>
    <property type="project" value="InterPro"/>
</dbReference>
<feature type="transmembrane region" description="Helical" evidence="16">
    <location>
        <begin position="352"/>
        <end position="370"/>
    </location>
</feature>
<dbReference type="Proteomes" id="UP001050975">
    <property type="component" value="Unassembled WGS sequence"/>
</dbReference>
<dbReference type="EC" id="2.7.13.3" evidence="3"/>
<dbReference type="CDD" id="cd06225">
    <property type="entry name" value="HAMP"/>
    <property type="match status" value="1"/>
</dbReference>
<evidence type="ECO:0000256" key="14">
    <source>
        <dbReference type="PROSITE-ProRule" id="PRU00169"/>
    </source>
</evidence>
<dbReference type="InterPro" id="IPR033479">
    <property type="entry name" value="dCache_1"/>
</dbReference>
<dbReference type="GO" id="GO:0005886">
    <property type="term" value="C:plasma membrane"/>
    <property type="evidence" value="ECO:0007669"/>
    <property type="project" value="UniProtKB-SubCell"/>
</dbReference>
<dbReference type="CDD" id="cd17546">
    <property type="entry name" value="REC_hyHK_CKI1_RcsC-like"/>
    <property type="match status" value="1"/>
</dbReference>
<evidence type="ECO:0000256" key="9">
    <source>
        <dbReference type="ARBA" id="ARBA00022777"/>
    </source>
</evidence>
<dbReference type="InterPro" id="IPR029151">
    <property type="entry name" value="Sensor-like_sf"/>
</dbReference>
<dbReference type="Gene3D" id="3.30.450.20">
    <property type="entry name" value="PAS domain"/>
    <property type="match status" value="1"/>
</dbReference>
<dbReference type="SUPFAM" id="SSF55874">
    <property type="entry name" value="ATPase domain of HSP90 chaperone/DNA topoisomerase II/histidine kinase"/>
    <property type="match status" value="1"/>
</dbReference>
<keyword evidence="11 16" id="KW-1133">Transmembrane helix</keyword>
<dbReference type="Pfam" id="PF00512">
    <property type="entry name" value="HisKA"/>
    <property type="match status" value="1"/>
</dbReference>
<dbReference type="CDD" id="cd16922">
    <property type="entry name" value="HATPase_EvgS-ArcB-TorS-like"/>
    <property type="match status" value="1"/>
</dbReference>
<comment type="subcellular location">
    <subcellularLocation>
        <location evidence="2">Cell membrane</location>
        <topology evidence="2">Multi-pass membrane protein</topology>
    </subcellularLocation>
</comment>
<feature type="transmembrane region" description="Helical" evidence="16">
    <location>
        <begin position="21"/>
        <end position="42"/>
    </location>
</feature>
<evidence type="ECO:0000313" key="20">
    <source>
        <dbReference type="EMBL" id="GET40319.1"/>
    </source>
</evidence>
<feature type="coiled-coil region" evidence="15">
    <location>
        <begin position="416"/>
        <end position="475"/>
    </location>
</feature>
<keyword evidence="9" id="KW-0418">Kinase</keyword>
<dbReference type="Gene3D" id="3.30.565.10">
    <property type="entry name" value="Histidine kinase-like ATPase, C-terminal domain"/>
    <property type="match status" value="1"/>
</dbReference>
<evidence type="ECO:0000256" key="15">
    <source>
        <dbReference type="SAM" id="Coils"/>
    </source>
</evidence>
<dbReference type="CDD" id="cd00082">
    <property type="entry name" value="HisKA"/>
    <property type="match status" value="1"/>
</dbReference>
<dbReference type="Pfam" id="PF02743">
    <property type="entry name" value="dCache_1"/>
    <property type="match status" value="1"/>
</dbReference>
<evidence type="ECO:0000256" key="2">
    <source>
        <dbReference type="ARBA" id="ARBA00004651"/>
    </source>
</evidence>
<dbReference type="SMART" id="SM00448">
    <property type="entry name" value="REC"/>
    <property type="match status" value="1"/>
</dbReference>
<evidence type="ECO:0000259" key="17">
    <source>
        <dbReference type="PROSITE" id="PS50109"/>
    </source>
</evidence>
<reference evidence="20" key="1">
    <citation type="submission" date="2019-10" db="EMBL/GenBank/DDBJ databases">
        <title>Draft genome sequece of Microseira wollei NIES-4236.</title>
        <authorList>
            <person name="Yamaguchi H."/>
            <person name="Suzuki S."/>
            <person name="Kawachi M."/>
        </authorList>
    </citation>
    <scope>NUCLEOTIDE SEQUENCE</scope>
    <source>
        <strain evidence="20">NIES-4236</strain>
    </source>
</reference>
<dbReference type="AlphaFoldDB" id="A0AAV3XII8"/>
<dbReference type="PRINTS" id="PR00344">
    <property type="entry name" value="BCTRLSENSOR"/>
</dbReference>
<dbReference type="Gene3D" id="6.10.340.10">
    <property type="match status" value="1"/>
</dbReference>
<evidence type="ECO:0000259" key="19">
    <source>
        <dbReference type="PROSITE" id="PS50885"/>
    </source>
</evidence>
<dbReference type="FunFam" id="3.30.565.10:FF:000030">
    <property type="entry name" value="Ethylene receptor 1"/>
    <property type="match status" value="1"/>
</dbReference>
<dbReference type="PROSITE" id="PS50885">
    <property type="entry name" value="HAMP"/>
    <property type="match status" value="1"/>
</dbReference>
<dbReference type="InterPro" id="IPR001789">
    <property type="entry name" value="Sig_transdc_resp-reg_receiver"/>
</dbReference>
<dbReference type="SUPFAM" id="SSF52172">
    <property type="entry name" value="CheY-like"/>
    <property type="match status" value="1"/>
</dbReference>
<feature type="modified residue" description="4-aspartylphosphate" evidence="14">
    <location>
        <position position="818"/>
    </location>
</feature>
<keyword evidence="10" id="KW-0067">ATP-binding</keyword>
<keyword evidence="21" id="KW-1185">Reference proteome</keyword>
<dbReference type="PANTHER" id="PTHR45339">
    <property type="entry name" value="HYBRID SIGNAL TRANSDUCTION HISTIDINE KINASE J"/>
    <property type="match status" value="1"/>
</dbReference>
<dbReference type="InterPro" id="IPR003660">
    <property type="entry name" value="HAMP_dom"/>
</dbReference>
<feature type="domain" description="Histidine kinase" evidence="17">
    <location>
        <begin position="489"/>
        <end position="743"/>
    </location>
</feature>
<dbReference type="PANTHER" id="PTHR45339:SF1">
    <property type="entry name" value="HYBRID SIGNAL TRANSDUCTION HISTIDINE KINASE J"/>
    <property type="match status" value="1"/>
</dbReference>
<dbReference type="InterPro" id="IPR003594">
    <property type="entry name" value="HATPase_dom"/>
</dbReference>
<dbReference type="PROSITE" id="PS50110">
    <property type="entry name" value="RESPONSE_REGULATORY"/>
    <property type="match status" value="1"/>
</dbReference>
<evidence type="ECO:0000256" key="6">
    <source>
        <dbReference type="ARBA" id="ARBA00022679"/>
    </source>
</evidence>
<dbReference type="CDD" id="cd12913">
    <property type="entry name" value="PDC1_MCP_like"/>
    <property type="match status" value="1"/>
</dbReference>
<evidence type="ECO:0000256" key="1">
    <source>
        <dbReference type="ARBA" id="ARBA00000085"/>
    </source>
</evidence>
<dbReference type="RefSeq" id="WP_226586162.1">
    <property type="nucleotide sequence ID" value="NZ_BLAY01000087.1"/>
</dbReference>
<dbReference type="Pfam" id="PF00672">
    <property type="entry name" value="HAMP"/>
    <property type="match status" value="1"/>
</dbReference>
<dbReference type="GO" id="GO:0005524">
    <property type="term" value="F:ATP binding"/>
    <property type="evidence" value="ECO:0007669"/>
    <property type="project" value="UniProtKB-KW"/>
</dbReference>
<accession>A0AAV3XII8</accession>
<dbReference type="FunFam" id="1.10.287.130:FF:000004">
    <property type="entry name" value="Ethylene receptor 1"/>
    <property type="match status" value="1"/>
</dbReference>
<dbReference type="InterPro" id="IPR003661">
    <property type="entry name" value="HisK_dim/P_dom"/>
</dbReference>
<dbReference type="SUPFAM" id="SSF47384">
    <property type="entry name" value="Homodimeric domain of signal transducing histidine kinase"/>
    <property type="match status" value="1"/>
</dbReference>
<dbReference type="Pfam" id="PF02518">
    <property type="entry name" value="HATPase_c"/>
    <property type="match status" value="1"/>
</dbReference>
<evidence type="ECO:0000256" key="8">
    <source>
        <dbReference type="ARBA" id="ARBA00022741"/>
    </source>
</evidence>
<dbReference type="Gene3D" id="1.10.287.130">
    <property type="match status" value="1"/>
</dbReference>
<dbReference type="SMART" id="SM00304">
    <property type="entry name" value="HAMP"/>
    <property type="match status" value="1"/>
</dbReference>
<sequence>MLVKVLNSILAQVSRLPLRTVLVVPFVLQTVTAVGLVGYLSFRNGQQAVNDLAERLMREVSSRILQSLQSYTATPRLVNQINTNAIRLGQINLQDSPQLERHLWHQIQAFNSVTYIQFATEQKDFIGVHRLDDGKFTLTISGESTKYVYTTYALDRQGNPTQLLKRRPNYDPRIRPWYKAPVKASGNAWTEIYAYFDFSKLAITEGVPLYDRQGKLLGVTAVDLSLSQISEFLRTLEVGSTGQTYIVERNGMLVASSTSEQPFIKEKAKPQRLLAVNSKEPLIRSTAEYLQQKYGNLNQITENIQLKFDIEGKHHWVQITPFSDKFGLDWLIVVVVPESDFMAQIHANTRTTIVLCLAALFVSTLLGWLTSRWISQPIRRLSQGSQNIASGELDQQVDVQGTQELTVLAQSFNQMAEQLRIAFAALKKTKAELEIRVEQRTAELKESQDQLQQQAQDLEERVRQRTAELLEAKEAAEAADEAKSTFLATMSHELRTPLNAILGFAQLMKCDSLLSPSYRENLNIIARSGEHLLALINDILDMSKIESGRMLLMENSFDFYLLLDSVEQMFQLQASQKGLTLQFERSPEVPQYVNTDERKLRQILINLLGNGIKFTQRGGVTVRVLMANGSLLIGKEKDNSNLPSFPGSAREGKLPSFPGSAREGNYQLHFEIEDTGCGIPNEEIEDLFEPFVQSKTNRGFQEGTGLGLPISRAFVRLMGGDLTLVRTAVGEGTTFAFDIQVTLAAAAEVEVTVPLRRVIGLEVEQPTYRLLVVEDGWENRQLLIKLLQPLGFEVKEAVNGLQALEVLQSWKPHLIWMDLRMPVMDGYEATQQIRAKLEGEAMAIIALTAHVFKEERAAILSAGFDDCVSKPFREAELFAAMSQHLGVRYIYEEPTTSEASKEENVLSGEDFASLPAEWLKKLEEAILMGDMKLMEDAIGQIRTQDDAIALAIAHCLDNFEYDKILHLIEAANQLLTTNP</sequence>
<comment type="caution">
    <text evidence="20">The sequence shown here is derived from an EMBL/GenBank/DDBJ whole genome shotgun (WGS) entry which is preliminary data.</text>
</comment>
<keyword evidence="7 16" id="KW-0812">Transmembrane</keyword>
<dbReference type="InterPro" id="IPR036097">
    <property type="entry name" value="HisK_dim/P_sf"/>
</dbReference>
<keyword evidence="13 16" id="KW-0472">Membrane</keyword>
<dbReference type="Pfam" id="PF00072">
    <property type="entry name" value="Response_reg"/>
    <property type="match status" value="1"/>
</dbReference>
<dbReference type="InterPro" id="IPR011006">
    <property type="entry name" value="CheY-like_superfamily"/>
</dbReference>
<dbReference type="EMBL" id="BLAY01000087">
    <property type="protein sequence ID" value="GET40319.1"/>
    <property type="molecule type" value="Genomic_DNA"/>
</dbReference>
<gene>
    <name evidence="20" type="ORF">MiSe_51280</name>
</gene>
<dbReference type="InterPro" id="IPR004358">
    <property type="entry name" value="Sig_transdc_His_kin-like_C"/>
</dbReference>
<evidence type="ECO:0000256" key="5">
    <source>
        <dbReference type="ARBA" id="ARBA00022553"/>
    </source>
</evidence>
<evidence type="ECO:0000256" key="12">
    <source>
        <dbReference type="ARBA" id="ARBA00023012"/>
    </source>
</evidence>
<evidence type="ECO:0000256" key="11">
    <source>
        <dbReference type="ARBA" id="ARBA00022989"/>
    </source>
</evidence>
<feature type="domain" description="HAMP" evidence="19">
    <location>
        <begin position="372"/>
        <end position="424"/>
    </location>
</feature>
<keyword evidence="12" id="KW-0902">Two-component regulatory system</keyword>
<protein>
    <recommendedName>
        <fullName evidence="3">histidine kinase</fullName>
        <ecNumber evidence="3">2.7.13.3</ecNumber>
    </recommendedName>
</protein>
<keyword evidence="5 14" id="KW-0597">Phosphoprotein</keyword>